<dbReference type="EMBL" id="JAHWGI010000267">
    <property type="protein sequence ID" value="KAK3911440.1"/>
    <property type="molecule type" value="Genomic_DNA"/>
</dbReference>
<evidence type="ECO:0000256" key="1">
    <source>
        <dbReference type="SAM" id="MobiDB-lite"/>
    </source>
</evidence>
<accession>A0AAE1GY33</accession>
<reference evidence="2" key="2">
    <citation type="journal article" date="2023" name="BMC Genomics">
        <title>Pest status, molecular evolution, and epigenetic factors derived from the genome assembly of Frankliniella fusca, a thysanopteran phytovirus vector.</title>
        <authorList>
            <person name="Catto M.A."/>
            <person name="Labadie P.E."/>
            <person name="Jacobson A.L."/>
            <person name="Kennedy G.G."/>
            <person name="Srinivasan R."/>
            <person name="Hunt B.G."/>
        </authorList>
    </citation>
    <scope>NUCLEOTIDE SEQUENCE</scope>
    <source>
        <strain evidence="2">PL_HMW_Pooled</strain>
    </source>
</reference>
<comment type="caution">
    <text evidence="2">The sequence shown here is derived from an EMBL/GenBank/DDBJ whole genome shotgun (WGS) entry which is preliminary data.</text>
</comment>
<keyword evidence="3" id="KW-1185">Reference proteome</keyword>
<proteinExistence type="predicted"/>
<feature type="compositionally biased region" description="Basic and acidic residues" evidence="1">
    <location>
        <begin position="211"/>
        <end position="229"/>
    </location>
</feature>
<feature type="region of interest" description="Disordered" evidence="1">
    <location>
        <begin position="211"/>
        <end position="240"/>
    </location>
</feature>
<reference evidence="2" key="1">
    <citation type="submission" date="2021-07" db="EMBL/GenBank/DDBJ databases">
        <authorList>
            <person name="Catto M.A."/>
            <person name="Jacobson A."/>
            <person name="Kennedy G."/>
            <person name="Labadie P."/>
            <person name="Hunt B.G."/>
            <person name="Srinivasan R."/>
        </authorList>
    </citation>
    <scope>NUCLEOTIDE SEQUENCE</scope>
    <source>
        <strain evidence="2">PL_HMW_Pooled</strain>
        <tissue evidence="2">Head</tissue>
    </source>
</reference>
<dbReference type="Proteomes" id="UP001219518">
    <property type="component" value="Unassembled WGS sequence"/>
</dbReference>
<dbReference type="AlphaFoldDB" id="A0AAE1GY33"/>
<organism evidence="2 3">
    <name type="scientific">Frankliniella fusca</name>
    <dbReference type="NCBI Taxonomy" id="407009"/>
    <lineage>
        <taxon>Eukaryota</taxon>
        <taxon>Metazoa</taxon>
        <taxon>Ecdysozoa</taxon>
        <taxon>Arthropoda</taxon>
        <taxon>Hexapoda</taxon>
        <taxon>Insecta</taxon>
        <taxon>Pterygota</taxon>
        <taxon>Neoptera</taxon>
        <taxon>Paraneoptera</taxon>
        <taxon>Thysanoptera</taxon>
        <taxon>Terebrantia</taxon>
        <taxon>Thripoidea</taxon>
        <taxon>Thripidae</taxon>
        <taxon>Frankliniella</taxon>
    </lineage>
</organism>
<gene>
    <name evidence="2" type="ORF">KUF71_021168</name>
</gene>
<name>A0AAE1GY33_9NEOP</name>
<protein>
    <submittedName>
        <fullName evidence="2">SCAR-like protein 1</fullName>
    </submittedName>
</protein>
<evidence type="ECO:0000313" key="3">
    <source>
        <dbReference type="Proteomes" id="UP001219518"/>
    </source>
</evidence>
<sequence>MYYVACQKFNIKITHRYLQKGHTQMECDSVHARIEHKTKNADIFTPMQWYGHIRAAKVKKPSYVVFEVKQEHLISFKDIASSAFKWDKVPVSKVHEILLDSAEPGKVFYKAKLIDPHTCFEVVVKKPGRPYNWVTFKAPHAYTGLIPLKPKLVKDLQYFVQRGLIPEDSLGYYERVTSPTFGVAPAEDPPDEIDFPEEVRDNEDVLNAFLNDEHHVDDPEEVVTEKDNSDTESICSDLLD</sequence>
<evidence type="ECO:0000313" key="2">
    <source>
        <dbReference type="EMBL" id="KAK3911440.1"/>
    </source>
</evidence>